<protein>
    <submittedName>
        <fullName evidence="1">Uncharacterized protein</fullName>
    </submittedName>
</protein>
<comment type="caution">
    <text evidence="1">The sequence shown here is derived from an EMBL/GenBank/DDBJ whole genome shotgun (WGS) entry which is preliminary data.</text>
</comment>
<gene>
    <name evidence="1" type="ORF">DPMN_179900</name>
</gene>
<keyword evidence="2" id="KW-1185">Reference proteome</keyword>
<dbReference type="EMBL" id="JAIWYP010000009">
    <property type="protein sequence ID" value="KAH3778442.1"/>
    <property type="molecule type" value="Genomic_DNA"/>
</dbReference>
<dbReference type="Proteomes" id="UP000828390">
    <property type="component" value="Unassembled WGS sequence"/>
</dbReference>
<dbReference type="AlphaFoldDB" id="A0A9D4EI38"/>
<name>A0A9D4EI38_DREPO</name>
<sequence length="184" mass="21427">MRSGTKADLLSVLKSHSRRLETTPRVSVNILDGAMLVQMLQPRGSKTFQDYADNVFLSHLSERLFHVKKLDLIWDRYIADTQPPEKEEDMAQDDVSPLQTVYPTIGSRFFELTRTKRNFFSFSLSSNCLFRKMEKKSIALQVNRFYVPLQGKQIQSLSHALMRRLIQGWYFTCMMRPYHVTGAL</sequence>
<evidence type="ECO:0000313" key="1">
    <source>
        <dbReference type="EMBL" id="KAH3778442.1"/>
    </source>
</evidence>
<organism evidence="1 2">
    <name type="scientific">Dreissena polymorpha</name>
    <name type="common">Zebra mussel</name>
    <name type="synonym">Mytilus polymorpha</name>
    <dbReference type="NCBI Taxonomy" id="45954"/>
    <lineage>
        <taxon>Eukaryota</taxon>
        <taxon>Metazoa</taxon>
        <taxon>Spiralia</taxon>
        <taxon>Lophotrochozoa</taxon>
        <taxon>Mollusca</taxon>
        <taxon>Bivalvia</taxon>
        <taxon>Autobranchia</taxon>
        <taxon>Heteroconchia</taxon>
        <taxon>Euheterodonta</taxon>
        <taxon>Imparidentia</taxon>
        <taxon>Neoheterodontei</taxon>
        <taxon>Myida</taxon>
        <taxon>Dreissenoidea</taxon>
        <taxon>Dreissenidae</taxon>
        <taxon>Dreissena</taxon>
    </lineage>
</organism>
<proteinExistence type="predicted"/>
<accession>A0A9D4EI38</accession>
<reference evidence="1" key="1">
    <citation type="journal article" date="2019" name="bioRxiv">
        <title>The Genome of the Zebra Mussel, Dreissena polymorpha: A Resource for Invasive Species Research.</title>
        <authorList>
            <person name="McCartney M.A."/>
            <person name="Auch B."/>
            <person name="Kono T."/>
            <person name="Mallez S."/>
            <person name="Zhang Y."/>
            <person name="Obille A."/>
            <person name="Becker A."/>
            <person name="Abrahante J.E."/>
            <person name="Garbe J."/>
            <person name="Badalamenti J.P."/>
            <person name="Herman A."/>
            <person name="Mangelson H."/>
            <person name="Liachko I."/>
            <person name="Sullivan S."/>
            <person name="Sone E.D."/>
            <person name="Koren S."/>
            <person name="Silverstein K.A.T."/>
            <person name="Beckman K.B."/>
            <person name="Gohl D.M."/>
        </authorList>
    </citation>
    <scope>NUCLEOTIDE SEQUENCE</scope>
    <source>
        <strain evidence="1">Duluth1</strain>
        <tissue evidence="1">Whole animal</tissue>
    </source>
</reference>
<reference evidence="1" key="2">
    <citation type="submission" date="2020-11" db="EMBL/GenBank/DDBJ databases">
        <authorList>
            <person name="McCartney M.A."/>
            <person name="Auch B."/>
            <person name="Kono T."/>
            <person name="Mallez S."/>
            <person name="Becker A."/>
            <person name="Gohl D.M."/>
            <person name="Silverstein K.A.T."/>
            <person name="Koren S."/>
            <person name="Bechman K.B."/>
            <person name="Herman A."/>
            <person name="Abrahante J.E."/>
            <person name="Garbe J."/>
        </authorList>
    </citation>
    <scope>NUCLEOTIDE SEQUENCE</scope>
    <source>
        <strain evidence="1">Duluth1</strain>
        <tissue evidence="1">Whole animal</tissue>
    </source>
</reference>
<evidence type="ECO:0000313" key="2">
    <source>
        <dbReference type="Proteomes" id="UP000828390"/>
    </source>
</evidence>